<evidence type="ECO:0000256" key="1">
    <source>
        <dbReference type="SAM" id="MobiDB-lite"/>
    </source>
</evidence>
<comment type="caution">
    <text evidence="2">The sequence shown here is derived from an EMBL/GenBank/DDBJ whole genome shotgun (WGS) entry which is preliminary data.</text>
</comment>
<sequence length="67" mass="7685">MVHVVLHKSCPIKKYQLVPVNDCTSGKEWETRLQPAGCQRWLKSSPFGQKRLSPHTTSRHGRREATT</sequence>
<organism evidence="2 3">
    <name type="scientific">Anguilla anguilla</name>
    <name type="common">European freshwater eel</name>
    <name type="synonym">Muraena anguilla</name>
    <dbReference type="NCBI Taxonomy" id="7936"/>
    <lineage>
        <taxon>Eukaryota</taxon>
        <taxon>Metazoa</taxon>
        <taxon>Chordata</taxon>
        <taxon>Craniata</taxon>
        <taxon>Vertebrata</taxon>
        <taxon>Euteleostomi</taxon>
        <taxon>Actinopterygii</taxon>
        <taxon>Neopterygii</taxon>
        <taxon>Teleostei</taxon>
        <taxon>Anguilliformes</taxon>
        <taxon>Anguillidae</taxon>
        <taxon>Anguilla</taxon>
    </lineage>
</organism>
<proteinExistence type="predicted"/>
<feature type="region of interest" description="Disordered" evidence="1">
    <location>
        <begin position="44"/>
        <end position="67"/>
    </location>
</feature>
<protein>
    <submittedName>
        <fullName evidence="2">Uncharacterized protein</fullName>
    </submittedName>
</protein>
<evidence type="ECO:0000313" key="3">
    <source>
        <dbReference type="Proteomes" id="UP001044222"/>
    </source>
</evidence>
<dbReference type="Proteomes" id="UP001044222">
    <property type="component" value="Unassembled WGS sequence"/>
</dbReference>
<dbReference type="EMBL" id="JAFIRN010000005">
    <property type="protein sequence ID" value="KAG5848147.1"/>
    <property type="molecule type" value="Genomic_DNA"/>
</dbReference>
<dbReference type="AlphaFoldDB" id="A0A9D3MFR0"/>
<evidence type="ECO:0000313" key="2">
    <source>
        <dbReference type="EMBL" id="KAG5848147.1"/>
    </source>
</evidence>
<name>A0A9D3MFR0_ANGAN</name>
<accession>A0A9D3MFR0</accession>
<keyword evidence="3" id="KW-1185">Reference proteome</keyword>
<gene>
    <name evidence="2" type="ORF">ANANG_G00095320</name>
</gene>
<reference evidence="2" key="1">
    <citation type="submission" date="2021-01" db="EMBL/GenBank/DDBJ databases">
        <title>A chromosome-scale assembly of European eel, Anguilla anguilla.</title>
        <authorList>
            <person name="Henkel C."/>
            <person name="Jong-Raadsen S.A."/>
            <person name="Dufour S."/>
            <person name="Weltzien F.-A."/>
            <person name="Palstra A.P."/>
            <person name="Pelster B."/>
            <person name="Spaink H.P."/>
            <person name="Van Den Thillart G.E."/>
            <person name="Jansen H."/>
            <person name="Zahm M."/>
            <person name="Klopp C."/>
            <person name="Cedric C."/>
            <person name="Louis A."/>
            <person name="Berthelot C."/>
            <person name="Parey E."/>
            <person name="Roest Crollius H."/>
            <person name="Montfort J."/>
            <person name="Robinson-Rechavi M."/>
            <person name="Bucao C."/>
            <person name="Bouchez O."/>
            <person name="Gislard M."/>
            <person name="Lluch J."/>
            <person name="Milhes M."/>
            <person name="Lampietro C."/>
            <person name="Lopez Roques C."/>
            <person name="Donnadieu C."/>
            <person name="Braasch I."/>
            <person name="Desvignes T."/>
            <person name="Postlethwait J."/>
            <person name="Bobe J."/>
            <person name="Guiguen Y."/>
            <person name="Dirks R."/>
        </authorList>
    </citation>
    <scope>NUCLEOTIDE SEQUENCE</scope>
    <source>
        <strain evidence="2">Tag_6206</strain>
        <tissue evidence="2">Liver</tissue>
    </source>
</reference>
<feature type="compositionally biased region" description="Basic residues" evidence="1">
    <location>
        <begin position="57"/>
        <end position="67"/>
    </location>
</feature>